<dbReference type="CDD" id="cd04105">
    <property type="entry name" value="SR_beta"/>
    <property type="match status" value="1"/>
</dbReference>
<dbReference type="PANTHER" id="PTHR11711">
    <property type="entry name" value="ADP RIBOSYLATION FACTOR-RELATED"/>
    <property type="match status" value="1"/>
</dbReference>
<organism evidence="14 15">
    <name type="scientific">Phascolomyces articulosus</name>
    <dbReference type="NCBI Taxonomy" id="60185"/>
    <lineage>
        <taxon>Eukaryota</taxon>
        <taxon>Fungi</taxon>
        <taxon>Fungi incertae sedis</taxon>
        <taxon>Mucoromycota</taxon>
        <taxon>Mucoromycotina</taxon>
        <taxon>Mucoromycetes</taxon>
        <taxon>Mucorales</taxon>
        <taxon>Lichtheimiaceae</taxon>
        <taxon>Phascolomyces</taxon>
    </lineage>
</organism>
<keyword evidence="15" id="KW-1185">Reference proteome</keyword>
<dbReference type="SUPFAM" id="SSF52540">
    <property type="entry name" value="P-loop containing nucleoside triphosphate hydrolases"/>
    <property type="match status" value="1"/>
</dbReference>
<sequence length="232" mass="26472">MLVQLEIVHIAVIAAVVLVILSVLIGFVFKRKSSKTTILILGTADAGKTQLYTRLRFGKKTATVTSMKENEGPLTLENKTFDLVDMPGHERVRFRYVDYLPVTRSIVFVVDSTTVARQIRVVGEYLYNVLAQQQVQKDRIPILIACNKTDLITALPQDKIQQRLEIEINRLRSTRTAAVEQQEASLDDEQEAYLGYEGEEFKFDHLDNDVQFETCSVEKDELDKVVDWIVHN</sequence>
<evidence type="ECO:0000256" key="10">
    <source>
        <dbReference type="ARBA" id="ARBA00023170"/>
    </source>
</evidence>
<dbReference type="Pfam" id="PF09439">
    <property type="entry name" value="SRPRB"/>
    <property type="match status" value="1"/>
</dbReference>
<evidence type="ECO:0000256" key="1">
    <source>
        <dbReference type="ARBA" id="ARBA00004389"/>
    </source>
</evidence>
<keyword evidence="12" id="KW-0479">Metal-binding</keyword>
<feature type="binding site" evidence="11">
    <location>
        <begin position="147"/>
        <end position="150"/>
    </location>
    <ligand>
        <name>GTP</name>
        <dbReference type="ChEBI" id="CHEBI:37565"/>
    </ligand>
</feature>
<evidence type="ECO:0000256" key="2">
    <source>
        <dbReference type="ARBA" id="ARBA00005619"/>
    </source>
</evidence>
<accession>A0AAD5JWV4</accession>
<feature type="transmembrane region" description="Helical" evidence="13">
    <location>
        <begin position="6"/>
        <end position="29"/>
    </location>
</feature>
<dbReference type="InterPro" id="IPR024156">
    <property type="entry name" value="Small_GTPase_ARF"/>
</dbReference>
<evidence type="ECO:0000256" key="9">
    <source>
        <dbReference type="ARBA" id="ARBA00023136"/>
    </source>
</evidence>
<gene>
    <name evidence="14" type="ORF">BDA99DRAFT_514965</name>
</gene>
<dbReference type="InterPro" id="IPR019009">
    <property type="entry name" value="SRP_receptor_beta_su"/>
</dbReference>
<evidence type="ECO:0000256" key="7">
    <source>
        <dbReference type="ARBA" id="ARBA00022989"/>
    </source>
</evidence>
<name>A0AAD5JWV4_9FUNG</name>
<keyword evidence="8 11" id="KW-0342">GTP-binding</keyword>
<feature type="binding site" evidence="11">
    <location>
        <begin position="42"/>
        <end position="49"/>
    </location>
    <ligand>
        <name>GTP</name>
        <dbReference type="ChEBI" id="CHEBI:37565"/>
    </ligand>
</feature>
<dbReference type="PRINTS" id="PR00328">
    <property type="entry name" value="SAR1GTPBP"/>
</dbReference>
<dbReference type="EMBL" id="JAIXMP010000019">
    <property type="protein sequence ID" value="KAI9258003.1"/>
    <property type="molecule type" value="Genomic_DNA"/>
</dbReference>
<dbReference type="PROSITE" id="PS51417">
    <property type="entry name" value="ARF"/>
    <property type="match status" value="1"/>
</dbReference>
<evidence type="ECO:0000256" key="4">
    <source>
        <dbReference type="ARBA" id="ARBA00022692"/>
    </source>
</evidence>
<comment type="subcellular location">
    <subcellularLocation>
        <location evidence="1">Endoplasmic reticulum membrane</location>
        <topology evidence="1">Single-pass membrane protein</topology>
    </subcellularLocation>
</comment>
<dbReference type="GO" id="GO:0005789">
    <property type="term" value="C:endoplasmic reticulum membrane"/>
    <property type="evidence" value="ECO:0007669"/>
    <property type="project" value="UniProtKB-SubCell"/>
</dbReference>
<keyword evidence="4 13" id="KW-0812">Transmembrane</keyword>
<dbReference type="AlphaFoldDB" id="A0AAD5JWV4"/>
<evidence type="ECO:0000313" key="15">
    <source>
        <dbReference type="Proteomes" id="UP001209540"/>
    </source>
</evidence>
<comment type="caution">
    <text evidence="14">The sequence shown here is derived from an EMBL/GenBank/DDBJ whole genome shotgun (WGS) entry which is preliminary data.</text>
</comment>
<evidence type="ECO:0000256" key="12">
    <source>
        <dbReference type="PIRSR" id="PIRSR606689-2"/>
    </source>
</evidence>
<keyword evidence="9 13" id="KW-0472">Membrane</keyword>
<evidence type="ECO:0000256" key="6">
    <source>
        <dbReference type="ARBA" id="ARBA00022824"/>
    </source>
</evidence>
<evidence type="ECO:0000256" key="5">
    <source>
        <dbReference type="ARBA" id="ARBA00022741"/>
    </source>
</evidence>
<dbReference type="NCBIfam" id="TIGR00231">
    <property type="entry name" value="small_GTP"/>
    <property type="match status" value="1"/>
</dbReference>
<dbReference type="GO" id="GO:0003924">
    <property type="term" value="F:GTPase activity"/>
    <property type="evidence" value="ECO:0007669"/>
    <property type="project" value="InterPro"/>
</dbReference>
<dbReference type="SMART" id="SM00177">
    <property type="entry name" value="ARF"/>
    <property type="match status" value="1"/>
</dbReference>
<dbReference type="InterPro" id="IPR027417">
    <property type="entry name" value="P-loop_NTPase"/>
</dbReference>
<dbReference type="InterPro" id="IPR005225">
    <property type="entry name" value="Small_GTP-bd"/>
</dbReference>
<evidence type="ECO:0000256" key="11">
    <source>
        <dbReference type="PIRSR" id="PIRSR606689-1"/>
    </source>
</evidence>
<evidence type="ECO:0000256" key="8">
    <source>
        <dbReference type="ARBA" id="ARBA00023134"/>
    </source>
</evidence>
<dbReference type="InterPro" id="IPR006689">
    <property type="entry name" value="Small_GTPase_ARF/SAR"/>
</dbReference>
<keyword evidence="12" id="KW-0460">Magnesium</keyword>
<dbReference type="GO" id="GO:0005525">
    <property type="term" value="F:GTP binding"/>
    <property type="evidence" value="ECO:0007669"/>
    <property type="project" value="UniProtKB-KW"/>
</dbReference>
<feature type="binding site" evidence="12">
    <location>
        <position position="66"/>
    </location>
    <ligand>
        <name>Mg(2+)</name>
        <dbReference type="ChEBI" id="CHEBI:18420"/>
    </ligand>
</feature>
<reference evidence="14" key="1">
    <citation type="journal article" date="2022" name="IScience">
        <title>Evolution of zygomycete secretomes and the origins of terrestrial fungal ecologies.</title>
        <authorList>
            <person name="Chang Y."/>
            <person name="Wang Y."/>
            <person name="Mondo S."/>
            <person name="Ahrendt S."/>
            <person name="Andreopoulos W."/>
            <person name="Barry K."/>
            <person name="Beard J."/>
            <person name="Benny G.L."/>
            <person name="Blankenship S."/>
            <person name="Bonito G."/>
            <person name="Cuomo C."/>
            <person name="Desiro A."/>
            <person name="Gervers K.A."/>
            <person name="Hundley H."/>
            <person name="Kuo A."/>
            <person name="LaButti K."/>
            <person name="Lang B.F."/>
            <person name="Lipzen A."/>
            <person name="O'Donnell K."/>
            <person name="Pangilinan J."/>
            <person name="Reynolds N."/>
            <person name="Sandor L."/>
            <person name="Smith M.E."/>
            <person name="Tsang A."/>
            <person name="Grigoriev I.V."/>
            <person name="Stajich J.E."/>
            <person name="Spatafora J.W."/>
        </authorList>
    </citation>
    <scope>NUCLEOTIDE SEQUENCE</scope>
    <source>
        <strain evidence="14">RSA 2281</strain>
    </source>
</reference>
<keyword evidence="5 11" id="KW-0547">Nucleotide-binding</keyword>
<evidence type="ECO:0000313" key="14">
    <source>
        <dbReference type="EMBL" id="KAI9258003.1"/>
    </source>
</evidence>
<keyword evidence="10 14" id="KW-0675">Receptor</keyword>
<reference evidence="14" key="2">
    <citation type="submission" date="2023-02" db="EMBL/GenBank/DDBJ databases">
        <authorList>
            <consortium name="DOE Joint Genome Institute"/>
            <person name="Mondo S.J."/>
            <person name="Chang Y."/>
            <person name="Wang Y."/>
            <person name="Ahrendt S."/>
            <person name="Andreopoulos W."/>
            <person name="Barry K."/>
            <person name="Beard J."/>
            <person name="Benny G.L."/>
            <person name="Blankenship S."/>
            <person name="Bonito G."/>
            <person name="Cuomo C."/>
            <person name="Desiro A."/>
            <person name="Gervers K.A."/>
            <person name="Hundley H."/>
            <person name="Kuo A."/>
            <person name="LaButti K."/>
            <person name="Lang B.F."/>
            <person name="Lipzen A."/>
            <person name="O'Donnell K."/>
            <person name="Pangilinan J."/>
            <person name="Reynolds N."/>
            <person name="Sandor L."/>
            <person name="Smith M.W."/>
            <person name="Tsang A."/>
            <person name="Grigoriev I.V."/>
            <person name="Stajich J.E."/>
            <person name="Spatafora J.W."/>
        </authorList>
    </citation>
    <scope>NUCLEOTIDE SEQUENCE</scope>
    <source>
        <strain evidence="14">RSA 2281</strain>
    </source>
</reference>
<feature type="binding site" evidence="12">
    <location>
        <position position="49"/>
    </location>
    <ligand>
        <name>Mg(2+)</name>
        <dbReference type="ChEBI" id="CHEBI:18420"/>
    </ligand>
</feature>
<evidence type="ECO:0000256" key="13">
    <source>
        <dbReference type="SAM" id="Phobius"/>
    </source>
</evidence>
<comment type="similarity">
    <text evidence="2">Belongs to the SRP receptor beta subunit family.</text>
</comment>
<proteinExistence type="inferred from homology"/>
<protein>
    <recommendedName>
        <fullName evidence="3">Signal recognition particle receptor subunit beta</fullName>
    </recommendedName>
</protein>
<keyword evidence="6" id="KW-0256">Endoplasmic reticulum</keyword>
<dbReference type="GO" id="GO:0046872">
    <property type="term" value="F:metal ion binding"/>
    <property type="evidence" value="ECO:0007669"/>
    <property type="project" value="UniProtKB-KW"/>
</dbReference>
<feature type="binding site" evidence="11">
    <location>
        <position position="88"/>
    </location>
    <ligand>
        <name>GTP</name>
        <dbReference type="ChEBI" id="CHEBI:37565"/>
    </ligand>
</feature>
<dbReference type="Proteomes" id="UP001209540">
    <property type="component" value="Unassembled WGS sequence"/>
</dbReference>
<dbReference type="Gene3D" id="3.40.50.300">
    <property type="entry name" value="P-loop containing nucleotide triphosphate hydrolases"/>
    <property type="match status" value="1"/>
</dbReference>
<keyword evidence="7 13" id="KW-1133">Transmembrane helix</keyword>
<evidence type="ECO:0000256" key="3">
    <source>
        <dbReference type="ARBA" id="ARBA00020256"/>
    </source>
</evidence>